<keyword evidence="4" id="KW-1185">Reference proteome</keyword>
<reference evidence="4" key="1">
    <citation type="submission" date="2017-08" db="EMBL/GenBank/DDBJ databases">
        <authorList>
            <person name="Huang Z."/>
        </authorList>
    </citation>
    <scope>NUCLEOTIDE SEQUENCE [LARGE SCALE GENOMIC DNA]</scope>
    <source>
        <strain evidence="4">SA5d-4</strain>
    </source>
</reference>
<dbReference type="RefSeq" id="WP_094925567.1">
    <property type="nucleotide sequence ID" value="NZ_NPIA01000006.1"/>
</dbReference>
<accession>A0A263BSI2</accession>
<keyword evidence="1" id="KW-0472">Membrane</keyword>
<keyword evidence="1" id="KW-1133">Transmembrane helix</keyword>
<reference evidence="3 4" key="2">
    <citation type="submission" date="2017-09" db="EMBL/GenBank/DDBJ databases">
        <title>Bacillus patelloidae sp. nov., isolated from the intestinal tract of a marine limpet.</title>
        <authorList>
            <person name="Liu R."/>
            <person name="Dong C."/>
            <person name="Shao Z."/>
        </authorList>
    </citation>
    <scope>NUCLEOTIDE SEQUENCE [LARGE SCALE GENOMIC DNA]</scope>
    <source>
        <strain evidence="3 4">SA5d-4</strain>
    </source>
</reference>
<evidence type="ECO:0000313" key="4">
    <source>
        <dbReference type="Proteomes" id="UP000217083"/>
    </source>
</evidence>
<feature type="transmembrane region" description="Helical" evidence="1">
    <location>
        <begin position="217"/>
        <end position="233"/>
    </location>
</feature>
<dbReference type="InterPro" id="IPR001478">
    <property type="entry name" value="PDZ"/>
</dbReference>
<feature type="transmembrane region" description="Helical" evidence="1">
    <location>
        <begin position="53"/>
        <end position="74"/>
    </location>
</feature>
<feature type="transmembrane region" description="Helical" evidence="1">
    <location>
        <begin position="106"/>
        <end position="128"/>
    </location>
</feature>
<organism evidence="3 4">
    <name type="scientific">Lottiidibacillus patelloidae</name>
    <dbReference type="NCBI Taxonomy" id="2670334"/>
    <lineage>
        <taxon>Bacteria</taxon>
        <taxon>Bacillati</taxon>
        <taxon>Bacillota</taxon>
        <taxon>Bacilli</taxon>
        <taxon>Bacillales</taxon>
        <taxon>Bacillaceae</taxon>
        <taxon>Lottiidibacillus</taxon>
    </lineage>
</organism>
<feature type="domain" description="PDZ" evidence="2">
    <location>
        <begin position="295"/>
        <end position="361"/>
    </location>
</feature>
<keyword evidence="1" id="KW-0812">Transmembrane</keyword>
<evidence type="ECO:0000259" key="2">
    <source>
        <dbReference type="SMART" id="SM00228"/>
    </source>
</evidence>
<dbReference type="Proteomes" id="UP000217083">
    <property type="component" value="Unassembled WGS sequence"/>
</dbReference>
<feature type="transmembrane region" description="Helical" evidence="1">
    <location>
        <begin position="245"/>
        <end position="262"/>
    </location>
</feature>
<evidence type="ECO:0000313" key="3">
    <source>
        <dbReference type="EMBL" id="OZM56528.1"/>
    </source>
</evidence>
<proteinExistence type="predicted"/>
<feature type="transmembrane region" description="Helical" evidence="1">
    <location>
        <begin position="6"/>
        <end position="32"/>
    </location>
</feature>
<gene>
    <name evidence="3" type="ORF">CIB95_12210</name>
</gene>
<dbReference type="SUPFAM" id="SSF50156">
    <property type="entry name" value="PDZ domain-like"/>
    <property type="match status" value="1"/>
</dbReference>
<protein>
    <recommendedName>
        <fullName evidence="2">PDZ domain-containing protein</fullName>
    </recommendedName>
</protein>
<sequence>MELVAAIAKAIGYVFINPIFYLLVVVSIYMGIKRVKKERTEFQTRVFDVVEDLKTAFGFGIILSLVFSVVALFIGISFSFQVLVVLAAVYFVLLLPCRPRLLSPSLVLGFAIMMLMILPHVTTGISLIDNIFSSVQARTYGQLLVLLAMLLIAEAILIMKSGTKKTSPFHLLSKRGRLIGAHESNKLWLFPLIFFVPQNSGMFSPNWWPSLTVAGESYTIIMFPFIIGFYQLVKGKLPEQAIFNSGLRVLLLGVVVLVATAISYYYPLMIPITVGLALVCREGLYLYERYVDQNRPHFFTNRKEGLMVLGVIPQSPAAKMNIRVGEAIHKVNGRKVTNEDDFYAALQINSAFCKLEVLDDAGEIRFANRALFEGDHHELGLIFIDEKFELKLEEVAT</sequence>
<dbReference type="SMART" id="SM00228">
    <property type="entry name" value="PDZ"/>
    <property type="match status" value="1"/>
</dbReference>
<dbReference type="InterPro" id="IPR036034">
    <property type="entry name" value="PDZ_sf"/>
</dbReference>
<dbReference type="EMBL" id="NPIA01000006">
    <property type="protein sequence ID" value="OZM56528.1"/>
    <property type="molecule type" value="Genomic_DNA"/>
</dbReference>
<name>A0A263BSI2_9BACI</name>
<dbReference type="Gene3D" id="2.30.42.10">
    <property type="match status" value="1"/>
</dbReference>
<evidence type="ECO:0000256" key="1">
    <source>
        <dbReference type="SAM" id="Phobius"/>
    </source>
</evidence>
<feature type="transmembrane region" description="Helical" evidence="1">
    <location>
        <begin position="140"/>
        <end position="158"/>
    </location>
</feature>
<dbReference type="Pfam" id="PF17820">
    <property type="entry name" value="PDZ_6"/>
    <property type="match status" value="1"/>
</dbReference>
<dbReference type="AlphaFoldDB" id="A0A263BSI2"/>
<comment type="caution">
    <text evidence="3">The sequence shown here is derived from an EMBL/GenBank/DDBJ whole genome shotgun (WGS) entry which is preliminary data.</text>
</comment>
<dbReference type="InterPro" id="IPR041489">
    <property type="entry name" value="PDZ_6"/>
</dbReference>